<proteinExistence type="predicted"/>
<comment type="caution">
    <text evidence="1">The sequence shown here is derived from an EMBL/GenBank/DDBJ whole genome shotgun (WGS) entry which is preliminary data.</text>
</comment>
<dbReference type="RefSeq" id="WP_343759205.1">
    <property type="nucleotide sequence ID" value="NZ_BAAACG010000006.1"/>
</dbReference>
<dbReference type="Gene3D" id="3.40.30.10">
    <property type="entry name" value="Glutaredoxin"/>
    <property type="match status" value="1"/>
</dbReference>
<dbReference type="Proteomes" id="UP001501510">
    <property type="component" value="Unassembled WGS sequence"/>
</dbReference>
<evidence type="ECO:0000313" key="2">
    <source>
        <dbReference type="Proteomes" id="UP001501510"/>
    </source>
</evidence>
<reference evidence="1 2" key="1">
    <citation type="journal article" date="2019" name="Int. J. Syst. Evol. Microbiol.">
        <title>The Global Catalogue of Microorganisms (GCM) 10K type strain sequencing project: providing services to taxonomists for standard genome sequencing and annotation.</title>
        <authorList>
            <consortium name="The Broad Institute Genomics Platform"/>
            <consortium name="The Broad Institute Genome Sequencing Center for Infectious Disease"/>
            <person name="Wu L."/>
            <person name="Ma J."/>
        </authorList>
    </citation>
    <scope>NUCLEOTIDE SEQUENCE [LARGE SCALE GENOMIC DNA]</scope>
    <source>
        <strain evidence="1 2">JCM 1407</strain>
    </source>
</reference>
<dbReference type="EMBL" id="BAAACG010000006">
    <property type="protein sequence ID" value="GAA0735174.1"/>
    <property type="molecule type" value="Genomic_DNA"/>
</dbReference>
<name>A0ABN1JBN5_9CLOT</name>
<gene>
    <name evidence="1" type="ORF">GCM10008906_08510</name>
</gene>
<accession>A0ABN1JBN5</accession>
<organism evidence="1 2">
    <name type="scientific">Clostridium oceanicum</name>
    <dbReference type="NCBI Taxonomy" id="1543"/>
    <lineage>
        <taxon>Bacteria</taxon>
        <taxon>Bacillati</taxon>
        <taxon>Bacillota</taxon>
        <taxon>Clostridia</taxon>
        <taxon>Eubacteriales</taxon>
        <taxon>Clostridiaceae</taxon>
        <taxon>Clostridium</taxon>
    </lineage>
</organism>
<protein>
    <submittedName>
        <fullName evidence="1">Uncharacterized protein</fullName>
    </submittedName>
</protein>
<keyword evidence="2" id="KW-1185">Reference proteome</keyword>
<sequence length="104" mass="11744">MQGAYNEIKDKDFNIVGIVEDGYDNEESVNNILSQKKVTYTNIIPNEKFYNEFVSLMGDFGGAILVNDKGEILKAKLPGKDEKQTILPVLSKQEILDIFKENSK</sequence>
<evidence type="ECO:0000313" key="1">
    <source>
        <dbReference type="EMBL" id="GAA0735174.1"/>
    </source>
</evidence>